<evidence type="ECO:0000256" key="4">
    <source>
        <dbReference type="ARBA" id="ARBA00022655"/>
    </source>
</evidence>
<feature type="active site" description="Proton donor" evidence="8">
    <location>
        <position position="37"/>
    </location>
</feature>
<feature type="binding site" evidence="8">
    <location>
        <begin position="184"/>
        <end position="187"/>
    </location>
    <ligand>
        <name>ATP</name>
        <dbReference type="ChEBI" id="CHEBI:30616"/>
    </ligand>
</feature>
<evidence type="ECO:0000256" key="7">
    <source>
        <dbReference type="ARBA" id="ARBA00048258"/>
    </source>
</evidence>
<evidence type="ECO:0000256" key="8">
    <source>
        <dbReference type="HAMAP-Rule" id="MF_00158"/>
    </source>
</evidence>
<dbReference type="EC" id="6.3.2.1" evidence="8"/>
<dbReference type="EMBL" id="JBHUMM010000043">
    <property type="protein sequence ID" value="MFD2672932.1"/>
    <property type="molecule type" value="Genomic_DNA"/>
</dbReference>
<dbReference type="PANTHER" id="PTHR21299">
    <property type="entry name" value="CYTIDYLATE KINASE/PANTOATE-BETA-ALANINE LIGASE"/>
    <property type="match status" value="1"/>
</dbReference>
<gene>
    <name evidence="8 9" type="primary">panC</name>
    <name evidence="9" type="ORF">ACFSUC_15285</name>
</gene>
<dbReference type="GO" id="GO:0004592">
    <property type="term" value="F:pantoate-beta-alanine ligase activity"/>
    <property type="evidence" value="ECO:0007669"/>
    <property type="project" value="UniProtKB-EC"/>
</dbReference>
<keyword evidence="10" id="KW-1185">Reference proteome</keyword>
<dbReference type="SUPFAM" id="SSF52374">
    <property type="entry name" value="Nucleotidylyl transferase"/>
    <property type="match status" value="1"/>
</dbReference>
<evidence type="ECO:0000256" key="1">
    <source>
        <dbReference type="ARBA" id="ARBA00004990"/>
    </source>
</evidence>
<comment type="catalytic activity">
    <reaction evidence="7 8">
        <text>(R)-pantoate + beta-alanine + ATP = (R)-pantothenate + AMP + diphosphate + H(+)</text>
        <dbReference type="Rhea" id="RHEA:10912"/>
        <dbReference type="ChEBI" id="CHEBI:15378"/>
        <dbReference type="ChEBI" id="CHEBI:15980"/>
        <dbReference type="ChEBI" id="CHEBI:29032"/>
        <dbReference type="ChEBI" id="CHEBI:30616"/>
        <dbReference type="ChEBI" id="CHEBI:33019"/>
        <dbReference type="ChEBI" id="CHEBI:57966"/>
        <dbReference type="ChEBI" id="CHEBI:456215"/>
        <dbReference type="EC" id="6.3.2.1"/>
    </reaction>
</comment>
<comment type="caution">
    <text evidence="9">The sequence shown here is derived from an EMBL/GenBank/DDBJ whole genome shotgun (WGS) entry which is preliminary data.</text>
</comment>
<name>A0ABW5RCY7_9BACL</name>
<dbReference type="CDD" id="cd00560">
    <property type="entry name" value="PanC"/>
    <property type="match status" value="1"/>
</dbReference>
<evidence type="ECO:0000256" key="6">
    <source>
        <dbReference type="ARBA" id="ARBA00022840"/>
    </source>
</evidence>
<evidence type="ECO:0000313" key="9">
    <source>
        <dbReference type="EMBL" id="MFD2672932.1"/>
    </source>
</evidence>
<dbReference type="RefSeq" id="WP_379930493.1">
    <property type="nucleotide sequence ID" value="NZ_JBHUMM010000043.1"/>
</dbReference>
<keyword evidence="8" id="KW-0963">Cytoplasm</keyword>
<dbReference type="NCBIfam" id="TIGR00018">
    <property type="entry name" value="panC"/>
    <property type="match status" value="1"/>
</dbReference>
<accession>A0ABW5RCY7</accession>
<feature type="binding site" evidence="8">
    <location>
        <position position="176"/>
    </location>
    <ligand>
        <name>ATP</name>
        <dbReference type="ChEBI" id="CHEBI:30616"/>
    </ligand>
</feature>
<feature type="binding site" evidence="8">
    <location>
        <begin position="147"/>
        <end position="150"/>
    </location>
    <ligand>
        <name>ATP</name>
        <dbReference type="ChEBI" id="CHEBI:30616"/>
    </ligand>
</feature>
<dbReference type="HAMAP" id="MF_00158">
    <property type="entry name" value="PanC"/>
    <property type="match status" value="1"/>
</dbReference>
<dbReference type="InterPro" id="IPR014729">
    <property type="entry name" value="Rossmann-like_a/b/a_fold"/>
</dbReference>
<evidence type="ECO:0000256" key="5">
    <source>
        <dbReference type="ARBA" id="ARBA00022741"/>
    </source>
</evidence>
<dbReference type="Gene3D" id="3.40.50.620">
    <property type="entry name" value="HUPs"/>
    <property type="match status" value="1"/>
</dbReference>
<comment type="subcellular location">
    <subcellularLocation>
        <location evidence="8">Cytoplasm</location>
    </subcellularLocation>
</comment>
<feature type="binding site" evidence="8">
    <location>
        <position position="61"/>
    </location>
    <ligand>
        <name>(R)-pantoate</name>
        <dbReference type="ChEBI" id="CHEBI:15980"/>
    </ligand>
</feature>
<dbReference type="Proteomes" id="UP001597497">
    <property type="component" value="Unassembled WGS sequence"/>
</dbReference>
<dbReference type="InterPro" id="IPR042176">
    <property type="entry name" value="Pantoate_ligase_C"/>
</dbReference>
<dbReference type="Pfam" id="PF02569">
    <property type="entry name" value="Pantoate_ligase"/>
    <property type="match status" value="1"/>
</dbReference>
<evidence type="ECO:0000256" key="3">
    <source>
        <dbReference type="ARBA" id="ARBA00022598"/>
    </source>
</evidence>
<dbReference type="InterPro" id="IPR003721">
    <property type="entry name" value="Pantoate_ligase"/>
</dbReference>
<feature type="binding site" evidence="8">
    <location>
        <begin position="30"/>
        <end position="37"/>
    </location>
    <ligand>
        <name>ATP</name>
        <dbReference type="ChEBI" id="CHEBI:30616"/>
    </ligand>
</feature>
<protein>
    <recommendedName>
        <fullName evidence="8">Pantothenate synthetase</fullName>
        <shortName evidence="8">PS</shortName>
        <ecNumber evidence="8">6.3.2.1</ecNumber>
    </recommendedName>
    <alternativeName>
        <fullName evidence="8">Pantoate--beta-alanine ligase</fullName>
    </alternativeName>
    <alternativeName>
        <fullName evidence="8">Pantoate-activating enzyme</fullName>
    </alternativeName>
</protein>
<keyword evidence="5 8" id="KW-0547">Nucleotide-binding</keyword>
<comment type="miscellaneous">
    <text evidence="8">The reaction proceeds by a bi uni uni bi ping pong mechanism.</text>
</comment>
<feature type="binding site" evidence="8">
    <location>
        <position position="61"/>
    </location>
    <ligand>
        <name>beta-alanine</name>
        <dbReference type="ChEBI" id="CHEBI:57966"/>
    </ligand>
</feature>
<comment type="function">
    <text evidence="8">Catalyzes the condensation of pantoate with beta-alanine in an ATP-dependent reaction via a pantoyl-adenylate intermediate.</text>
</comment>
<proteinExistence type="inferred from homology"/>
<keyword evidence="3 8" id="KW-0436">Ligase</keyword>
<dbReference type="PANTHER" id="PTHR21299:SF1">
    <property type="entry name" value="PANTOATE--BETA-ALANINE LIGASE"/>
    <property type="match status" value="1"/>
</dbReference>
<evidence type="ECO:0000313" key="10">
    <source>
        <dbReference type="Proteomes" id="UP001597497"/>
    </source>
</evidence>
<reference evidence="10" key="1">
    <citation type="journal article" date="2019" name="Int. J. Syst. Evol. Microbiol.">
        <title>The Global Catalogue of Microorganisms (GCM) 10K type strain sequencing project: providing services to taxonomists for standard genome sequencing and annotation.</title>
        <authorList>
            <consortium name="The Broad Institute Genomics Platform"/>
            <consortium name="The Broad Institute Genome Sequencing Center for Infectious Disease"/>
            <person name="Wu L."/>
            <person name="Ma J."/>
        </authorList>
    </citation>
    <scope>NUCLEOTIDE SEQUENCE [LARGE SCALE GENOMIC DNA]</scope>
    <source>
        <strain evidence="10">KCTC 33676</strain>
    </source>
</reference>
<comment type="subunit">
    <text evidence="8">Homodimer.</text>
</comment>
<organism evidence="9 10">
    <name type="scientific">Marinicrinis sediminis</name>
    <dbReference type="NCBI Taxonomy" id="1652465"/>
    <lineage>
        <taxon>Bacteria</taxon>
        <taxon>Bacillati</taxon>
        <taxon>Bacillota</taxon>
        <taxon>Bacilli</taxon>
        <taxon>Bacillales</taxon>
        <taxon>Paenibacillaceae</taxon>
    </lineage>
</organism>
<keyword evidence="4 8" id="KW-0566">Pantothenate biosynthesis</keyword>
<comment type="similarity">
    <text evidence="2 8">Belongs to the pantothenate synthetase family.</text>
</comment>
<evidence type="ECO:0000256" key="2">
    <source>
        <dbReference type="ARBA" id="ARBA00009256"/>
    </source>
</evidence>
<dbReference type="Gene3D" id="3.30.1300.10">
    <property type="entry name" value="Pantoate-beta-alanine ligase, C-terminal domain"/>
    <property type="match status" value="1"/>
</dbReference>
<feature type="binding site" evidence="8">
    <location>
        <position position="153"/>
    </location>
    <ligand>
        <name>(R)-pantoate</name>
        <dbReference type="ChEBI" id="CHEBI:15980"/>
    </ligand>
</feature>
<comment type="pathway">
    <text evidence="1 8">Cofactor biosynthesis; (R)-pantothenate biosynthesis; (R)-pantothenate from (R)-pantoate and beta-alanine: step 1/1.</text>
</comment>
<keyword evidence="6 8" id="KW-0067">ATP-binding</keyword>
<sequence>MNIIREVSAMRAWSRQKRAEGKTIGFVPTMGYLHEGHKSLLSASVQETDATVLSIFVNPLQFGPNEDLDRYPRDEERDVAIAKSAGAEVVFAPTVEEMYPNEMYTTVRVPALSAMLCGASRPGHFDGVATVVSKLFHIVQPHQAFFGLKDAQQAAIIEKMVQDLNMDVRIRTCPTVRESDGLAMSSRNKYLSVEERATAPELYRSLEQVREWVEQEEWPIGEILQKWRDRLQNMECAELDYAEILDYPSLQQPDLNLKMKKGQHRWIAACAVRFGQTRLIDNVLIGTHAKAETVRQTGGNAICI</sequence>